<evidence type="ECO:0000259" key="3">
    <source>
        <dbReference type="Pfam" id="PF12850"/>
    </source>
</evidence>
<dbReference type="InterPro" id="IPR029052">
    <property type="entry name" value="Metallo-depent_PP-like"/>
</dbReference>
<dbReference type="CDD" id="cd00841">
    <property type="entry name" value="MPP_YfcE"/>
    <property type="match status" value="1"/>
</dbReference>
<dbReference type="Gene3D" id="3.60.21.10">
    <property type="match status" value="1"/>
</dbReference>
<dbReference type="InterPro" id="IPR041802">
    <property type="entry name" value="MPP_YfcE"/>
</dbReference>
<dbReference type="AlphaFoldDB" id="A0A517YRA2"/>
<evidence type="ECO:0000313" key="4">
    <source>
        <dbReference type="EMBL" id="QDU32744.1"/>
    </source>
</evidence>
<dbReference type="InterPro" id="IPR053193">
    <property type="entry name" value="MetalloPDE_YfcE-like"/>
</dbReference>
<comment type="similarity">
    <text evidence="1 2">Belongs to the metallophosphoesterase superfamily. YfcE family.</text>
</comment>
<keyword evidence="2" id="KW-0479">Metal-binding</keyword>
<evidence type="ECO:0000256" key="2">
    <source>
        <dbReference type="RuleBase" id="RU362039"/>
    </source>
</evidence>
<comment type="cofactor">
    <cofactor evidence="2">
        <name>a divalent metal cation</name>
        <dbReference type="ChEBI" id="CHEBI:60240"/>
    </cofactor>
</comment>
<dbReference type="RefSeq" id="WP_145074795.1">
    <property type="nucleotide sequence ID" value="NZ_CP036425.1"/>
</dbReference>
<dbReference type="NCBIfam" id="TIGR00040">
    <property type="entry name" value="yfcE"/>
    <property type="match status" value="1"/>
</dbReference>
<feature type="domain" description="Calcineurin-like phosphoesterase" evidence="3">
    <location>
        <begin position="1"/>
        <end position="160"/>
    </location>
</feature>
<dbReference type="InterPro" id="IPR000979">
    <property type="entry name" value="Phosphodiesterase_MJ0936/Vps29"/>
</dbReference>
<reference evidence="4 5" key="1">
    <citation type="submission" date="2019-02" db="EMBL/GenBank/DDBJ databases">
        <title>Deep-cultivation of Planctomycetes and their phenomic and genomic characterization uncovers novel biology.</title>
        <authorList>
            <person name="Wiegand S."/>
            <person name="Jogler M."/>
            <person name="Boedeker C."/>
            <person name="Pinto D."/>
            <person name="Vollmers J."/>
            <person name="Rivas-Marin E."/>
            <person name="Kohn T."/>
            <person name="Peeters S.H."/>
            <person name="Heuer A."/>
            <person name="Rast P."/>
            <person name="Oberbeckmann S."/>
            <person name="Bunk B."/>
            <person name="Jeske O."/>
            <person name="Meyerdierks A."/>
            <person name="Storesund J.E."/>
            <person name="Kallscheuer N."/>
            <person name="Luecker S."/>
            <person name="Lage O.M."/>
            <person name="Pohl T."/>
            <person name="Merkel B.J."/>
            <person name="Hornburger P."/>
            <person name="Mueller R.-W."/>
            <person name="Bruemmer F."/>
            <person name="Labrenz M."/>
            <person name="Spormann A.M."/>
            <person name="Op den Camp H."/>
            <person name="Overmann J."/>
            <person name="Amann R."/>
            <person name="Jetten M.S.M."/>
            <person name="Mascher T."/>
            <person name="Medema M.H."/>
            <person name="Devos D.P."/>
            <person name="Kaster A.-K."/>
            <person name="Ovreas L."/>
            <person name="Rohde M."/>
            <person name="Galperin M.Y."/>
            <person name="Jogler C."/>
        </authorList>
    </citation>
    <scope>NUCLEOTIDE SEQUENCE [LARGE SCALE GENOMIC DNA]</scope>
    <source>
        <strain evidence="4 5">KS4</strain>
    </source>
</reference>
<dbReference type="Pfam" id="PF12850">
    <property type="entry name" value="Metallophos_2"/>
    <property type="match status" value="1"/>
</dbReference>
<dbReference type="GO" id="GO:0016787">
    <property type="term" value="F:hydrolase activity"/>
    <property type="evidence" value="ECO:0007669"/>
    <property type="project" value="UniProtKB-UniRule"/>
</dbReference>
<proteinExistence type="inferred from homology"/>
<accession>A0A517YRA2</accession>
<sequence>MKIGVISDTHDRLPTFKKAIAFFRKQNVDAIFHAGDYVAPFAAKLIAPSVLPIPLYCVFGNNDGERKGLKSVLPDLEDQITVTLHNRTIVMSHFIDWLKTDDMTPNNKPADVIITGHTHEIVNETRTLPGHDSSTLFLNPGECCGWLTGRCTVAILDLETVTAEIIDIDD</sequence>
<protein>
    <recommendedName>
        <fullName evidence="2">Phosphoesterase</fullName>
        <ecNumber evidence="2">3.1.4.-</ecNumber>
    </recommendedName>
</protein>
<dbReference type="PANTHER" id="PTHR43165">
    <property type="entry name" value="METALLOPHOSPHOESTERASE"/>
    <property type="match status" value="1"/>
</dbReference>
<dbReference type="GO" id="GO:0046872">
    <property type="term" value="F:metal ion binding"/>
    <property type="evidence" value="ECO:0007669"/>
    <property type="project" value="UniProtKB-KW"/>
</dbReference>
<dbReference type="EC" id="3.1.4.-" evidence="2"/>
<dbReference type="EMBL" id="CP036425">
    <property type="protein sequence ID" value="QDU32744.1"/>
    <property type="molecule type" value="Genomic_DNA"/>
</dbReference>
<dbReference type="KEGG" id="pcor:KS4_07780"/>
<organism evidence="4 5">
    <name type="scientific">Poriferisphaera corsica</name>
    <dbReference type="NCBI Taxonomy" id="2528020"/>
    <lineage>
        <taxon>Bacteria</taxon>
        <taxon>Pseudomonadati</taxon>
        <taxon>Planctomycetota</taxon>
        <taxon>Phycisphaerae</taxon>
        <taxon>Phycisphaerales</taxon>
        <taxon>Phycisphaeraceae</taxon>
        <taxon>Poriferisphaera</taxon>
    </lineage>
</organism>
<dbReference type="Proteomes" id="UP000317369">
    <property type="component" value="Chromosome"/>
</dbReference>
<dbReference type="PANTHER" id="PTHR43165:SF1">
    <property type="entry name" value="PHOSPHODIESTERASE MJ0936"/>
    <property type="match status" value="1"/>
</dbReference>
<keyword evidence="5" id="KW-1185">Reference proteome</keyword>
<dbReference type="SUPFAM" id="SSF56300">
    <property type="entry name" value="Metallo-dependent phosphatases"/>
    <property type="match status" value="1"/>
</dbReference>
<evidence type="ECO:0000256" key="1">
    <source>
        <dbReference type="ARBA" id="ARBA00008950"/>
    </source>
</evidence>
<gene>
    <name evidence="4" type="ORF">KS4_07780</name>
</gene>
<evidence type="ECO:0000313" key="5">
    <source>
        <dbReference type="Proteomes" id="UP000317369"/>
    </source>
</evidence>
<dbReference type="OrthoDB" id="9800565at2"/>
<name>A0A517YRA2_9BACT</name>
<dbReference type="InterPro" id="IPR024654">
    <property type="entry name" value="Calcineurin-like_PHP_lpxH"/>
</dbReference>